<name>A0A430J8V8_9BACL</name>
<evidence type="ECO:0000256" key="6">
    <source>
        <dbReference type="ARBA" id="ARBA00022741"/>
    </source>
</evidence>
<proteinExistence type="predicted"/>
<protein>
    <recommendedName>
        <fullName evidence="3">histidine kinase</fullName>
        <ecNumber evidence="3">2.7.13.3</ecNumber>
    </recommendedName>
</protein>
<dbReference type="SUPFAM" id="SSF52172">
    <property type="entry name" value="CheY-like"/>
    <property type="match status" value="1"/>
</dbReference>
<keyword evidence="9" id="KW-0902">Two-component regulatory system</keyword>
<feature type="domain" description="Response regulatory" evidence="13">
    <location>
        <begin position="712"/>
        <end position="829"/>
    </location>
</feature>
<dbReference type="EMBL" id="RXHU01000072">
    <property type="protein sequence ID" value="RTE06754.1"/>
    <property type="molecule type" value="Genomic_DNA"/>
</dbReference>
<gene>
    <name evidence="14" type="ORF">EJQ19_22395</name>
</gene>
<dbReference type="PRINTS" id="PR00344">
    <property type="entry name" value="BCTRLSENSOR"/>
</dbReference>
<comment type="caution">
    <text evidence="14">The sequence shown here is derived from an EMBL/GenBank/DDBJ whole genome shotgun (WGS) entry which is preliminary data.</text>
</comment>
<feature type="domain" description="Histidine kinase" evidence="12">
    <location>
        <begin position="457"/>
        <end position="672"/>
    </location>
</feature>
<dbReference type="Proteomes" id="UP000276128">
    <property type="component" value="Unassembled WGS sequence"/>
</dbReference>
<dbReference type="Pfam" id="PF00512">
    <property type="entry name" value="HisKA"/>
    <property type="match status" value="1"/>
</dbReference>
<dbReference type="PANTHER" id="PTHR43047">
    <property type="entry name" value="TWO-COMPONENT HISTIDINE PROTEIN KINASE"/>
    <property type="match status" value="1"/>
</dbReference>
<dbReference type="InterPro" id="IPR001789">
    <property type="entry name" value="Sig_transdc_resp-reg_receiver"/>
</dbReference>
<dbReference type="InterPro" id="IPR011006">
    <property type="entry name" value="CheY-like_superfamily"/>
</dbReference>
<evidence type="ECO:0000256" key="8">
    <source>
        <dbReference type="ARBA" id="ARBA00022840"/>
    </source>
</evidence>
<dbReference type="Gene3D" id="3.40.50.2300">
    <property type="match status" value="1"/>
</dbReference>
<dbReference type="Gene3D" id="2.60.120.260">
    <property type="entry name" value="Galactose-binding domain-like"/>
    <property type="match status" value="1"/>
</dbReference>
<evidence type="ECO:0000256" key="1">
    <source>
        <dbReference type="ARBA" id="ARBA00000085"/>
    </source>
</evidence>
<keyword evidence="11" id="KW-0812">Transmembrane</keyword>
<evidence type="ECO:0000256" key="2">
    <source>
        <dbReference type="ARBA" id="ARBA00004651"/>
    </source>
</evidence>
<feature type="transmembrane region" description="Helical" evidence="11">
    <location>
        <begin position="320"/>
        <end position="340"/>
    </location>
</feature>
<feature type="transmembrane region" description="Helical" evidence="11">
    <location>
        <begin position="290"/>
        <end position="308"/>
    </location>
</feature>
<dbReference type="InterPro" id="IPR036097">
    <property type="entry name" value="HisK_dim/P_sf"/>
</dbReference>
<dbReference type="InterPro" id="IPR008979">
    <property type="entry name" value="Galactose-bd-like_sf"/>
</dbReference>
<evidence type="ECO:0000313" key="14">
    <source>
        <dbReference type="EMBL" id="RTE06754.1"/>
    </source>
</evidence>
<feature type="transmembrane region" description="Helical" evidence="11">
    <location>
        <begin position="380"/>
        <end position="404"/>
    </location>
</feature>
<dbReference type="SUPFAM" id="SSF49785">
    <property type="entry name" value="Galactose-binding domain-like"/>
    <property type="match status" value="1"/>
</dbReference>
<evidence type="ECO:0000256" key="11">
    <source>
        <dbReference type="SAM" id="Phobius"/>
    </source>
</evidence>
<dbReference type="InterPro" id="IPR010559">
    <property type="entry name" value="Sig_transdc_His_kin_internal"/>
</dbReference>
<feature type="transmembrane region" description="Helical" evidence="11">
    <location>
        <begin position="224"/>
        <end position="247"/>
    </location>
</feature>
<dbReference type="Gene3D" id="3.30.565.10">
    <property type="entry name" value="Histidine kinase-like ATPase, C-terminal domain"/>
    <property type="match status" value="2"/>
</dbReference>
<keyword evidence="11" id="KW-0472">Membrane</keyword>
<evidence type="ECO:0000256" key="9">
    <source>
        <dbReference type="ARBA" id="ARBA00023012"/>
    </source>
</evidence>
<feature type="transmembrane region" description="Helical" evidence="11">
    <location>
        <begin position="346"/>
        <end position="368"/>
    </location>
</feature>
<comment type="subcellular location">
    <subcellularLocation>
        <location evidence="2">Cell membrane</location>
        <topology evidence="2">Multi-pass membrane protein</topology>
    </subcellularLocation>
</comment>
<dbReference type="OrthoDB" id="9809348at2"/>
<dbReference type="GO" id="GO:0009927">
    <property type="term" value="F:histidine phosphotransfer kinase activity"/>
    <property type="evidence" value="ECO:0007669"/>
    <property type="project" value="TreeGrafter"/>
</dbReference>
<keyword evidence="5" id="KW-0808">Transferase</keyword>
<dbReference type="InterPro" id="IPR036890">
    <property type="entry name" value="HATPase_C_sf"/>
</dbReference>
<dbReference type="GO" id="GO:0005524">
    <property type="term" value="F:ATP binding"/>
    <property type="evidence" value="ECO:0007669"/>
    <property type="project" value="UniProtKB-KW"/>
</dbReference>
<dbReference type="SMART" id="SM00448">
    <property type="entry name" value="REC"/>
    <property type="match status" value="1"/>
</dbReference>
<dbReference type="SUPFAM" id="SSF55874">
    <property type="entry name" value="ATPase domain of HSP90 chaperone/DNA topoisomerase II/histidine kinase"/>
    <property type="match status" value="2"/>
</dbReference>
<dbReference type="PROSITE" id="PS50109">
    <property type="entry name" value="HIS_KIN"/>
    <property type="match status" value="2"/>
</dbReference>
<evidence type="ECO:0000313" key="15">
    <source>
        <dbReference type="Proteomes" id="UP000276128"/>
    </source>
</evidence>
<dbReference type="GO" id="GO:0000155">
    <property type="term" value="F:phosphorelay sensor kinase activity"/>
    <property type="evidence" value="ECO:0007669"/>
    <property type="project" value="InterPro"/>
</dbReference>
<dbReference type="InterPro" id="IPR004358">
    <property type="entry name" value="Sig_transdc_His_kin-like_C"/>
</dbReference>
<dbReference type="Pfam" id="PF06580">
    <property type="entry name" value="His_kinase"/>
    <property type="match status" value="1"/>
</dbReference>
<evidence type="ECO:0000256" key="10">
    <source>
        <dbReference type="PROSITE-ProRule" id="PRU00169"/>
    </source>
</evidence>
<dbReference type="Gene3D" id="1.10.287.130">
    <property type="match status" value="1"/>
</dbReference>
<feature type="transmembrane region" description="Helical" evidence="11">
    <location>
        <begin position="254"/>
        <end position="270"/>
    </location>
</feature>
<dbReference type="PROSITE" id="PS50110">
    <property type="entry name" value="RESPONSE_REGULATORY"/>
    <property type="match status" value="1"/>
</dbReference>
<keyword evidence="11" id="KW-1133">Transmembrane helix</keyword>
<dbReference type="SMART" id="SM00387">
    <property type="entry name" value="HATPase_c"/>
    <property type="match status" value="2"/>
</dbReference>
<dbReference type="InterPro" id="IPR003594">
    <property type="entry name" value="HATPase_dom"/>
</dbReference>
<dbReference type="CDD" id="cd16922">
    <property type="entry name" value="HATPase_EvgS-ArcB-TorS-like"/>
    <property type="match status" value="1"/>
</dbReference>
<dbReference type="GO" id="GO:0005886">
    <property type="term" value="C:plasma membrane"/>
    <property type="evidence" value="ECO:0007669"/>
    <property type="project" value="UniProtKB-SubCell"/>
</dbReference>
<keyword evidence="7" id="KW-0418">Kinase</keyword>
<evidence type="ECO:0000259" key="13">
    <source>
        <dbReference type="PROSITE" id="PS50110"/>
    </source>
</evidence>
<evidence type="ECO:0000256" key="3">
    <source>
        <dbReference type="ARBA" id="ARBA00012438"/>
    </source>
</evidence>
<keyword evidence="6" id="KW-0547">Nucleotide-binding</keyword>
<evidence type="ECO:0000259" key="12">
    <source>
        <dbReference type="PROSITE" id="PS50109"/>
    </source>
</evidence>
<dbReference type="SMART" id="SM00388">
    <property type="entry name" value="HisKA"/>
    <property type="match status" value="1"/>
</dbReference>
<accession>A0A430J8V8</accession>
<comment type="catalytic activity">
    <reaction evidence="1">
        <text>ATP + protein L-histidine = ADP + protein N-phospho-L-histidine.</text>
        <dbReference type="EC" id="2.7.13.3"/>
    </reaction>
</comment>
<dbReference type="PANTHER" id="PTHR43047:SF71">
    <property type="entry name" value="HISTIDINE KINASE CONTAINING CHEY-HOMOLOGOUS RECEIVER DOMAIN-RELATED"/>
    <property type="match status" value="1"/>
</dbReference>
<evidence type="ECO:0000256" key="5">
    <source>
        <dbReference type="ARBA" id="ARBA00022679"/>
    </source>
</evidence>
<organism evidence="14 15">
    <name type="scientific">Paenibacillus whitsoniae</name>
    <dbReference type="NCBI Taxonomy" id="2496558"/>
    <lineage>
        <taxon>Bacteria</taxon>
        <taxon>Bacillati</taxon>
        <taxon>Bacillota</taxon>
        <taxon>Bacilli</taxon>
        <taxon>Bacillales</taxon>
        <taxon>Paenibacillaceae</taxon>
        <taxon>Paenibacillus</taxon>
    </lineage>
</organism>
<dbReference type="EC" id="2.7.13.3" evidence="3"/>
<sequence>MHRNEKAAWFARVLLISLIGLIGFLLVPLSGKIGGDERSNPWIVQKGGLDLATWNPERDPVIPLDGEWEFYWNQLLTPDDFRQGLNMPHTGSVSYISVPSPWNGKLLDGIKLPAYGAATYRMVLTGLPPAEELALKKTNIRFASEIYVNGRRLLTDGQTSGSPAGYRAGNSPQLGIFSAAQGRIEIIVHVANYDYVNSGITDSLRFGLADRLIADRQLALSKDFVVLSILGTLTLIYVICFAAASAYHIRDNSLVLLAMICLLFGLYHGLMGERALFPLLEGMFSFEVLYKMKDFISVSACLSLALFFHHLHRSKLSLRITQVVSIALVGFMVVIPMLSIHAYTPIQVYVIVLYQIVQFWHFLVAAQLFVRGERGARLKLLMLCVAVLMINLYSLDTIFFALGIHKSAWLAQFCIVIFNVVMLPVVVLRFFEAYQTVNTMKDQLLRLDKIKDEFLSTTSHELRTPLNAIVNISESLLKGVEGSLSDTQTRNLSIVVDSGRRLMVLVNELLDYSRLKHGDLALQRSAVDVKAYVESVIQIHGFLLEGSSTKLMNGVSDHLPPAYADGNRLIQILHNLISNAIKFSERGVVEVTAVTIGEWMEVRVSDTGIGIAAEMRERIFLEFDQGEAAQYGGAGLGLSITKRLVELHGGRIEVDSELGKGATFRFTLPLAGNEVETLADGRSAASVRSVSSPLGVRPPEYPLYVAGKEQEPILLVDDDFANLQSMINMFKLEGRTFIVVDRGQLALETVFSRSDISLVVLDLIMADMSGYEVLGRIRERFSPFELPVLVLTARNSSEDIRIALENGANDVVAKPFESEELMARVRNLTELKSSVKLARNAEIAFLRSQIKPHFLYNALTAIAELCVIDAGQAEQLTLRLSSYLRSSFDFKHLEAMTTLENELELVKSYVAIEQARFGARLQVEYELEANLGVMIPPLVIQPIVENAIRHGVMSRSKGGTVKLLVIEREPGKVLIRIDDNGCGMSGGQLDSIMKPDTAAGGIGLWNISQRLRLLYGTTLRIDSREGTGTRVEMELPTSHILERGETTAYAAIDDRRR</sequence>
<reference evidence="14 15" key="1">
    <citation type="submission" date="2018-12" db="EMBL/GenBank/DDBJ databases">
        <title>Bacillus ochoae sp. nov., Paenibacillus whitsoniae sp. nov., Paenibacillus spiritus sp. nov. Isolated from the Mars Exploration Rover during spacecraft assembly.</title>
        <authorList>
            <person name="Seuylemezian A."/>
            <person name="Vaishampayan P."/>
        </authorList>
    </citation>
    <scope>NUCLEOTIDE SEQUENCE [LARGE SCALE GENOMIC DNA]</scope>
    <source>
        <strain evidence="14 15">MER 54</strain>
    </source>
</reference>
<feature type="modified residue" description="4-aspartylphosphate" evidence="10">
    <location>
        <position position="762"/>
    </location>
</feature>
<keyword evidence="15" id="KW-1185">Reference proteome</keyword>
<dbReference type="FunFam" id="3.30.565.10:FF:000006">
    <property type="entry name" value="Sensor histidine kinase WalK"/>
    <property type="match status" value="1"/>
</dbReference>
<feature type="domain" description="Histidine kinase" evidence="12">
    <location>
        <begin position="939"/>
        <end position="1039"/>
    </location>
</feature>
<keyword evidence="4 10" id="KW-0597">Phosphoprotein</keyword>
<dbReference type="InterPro" id="IPR003661">
    <property type="entry name" value="HisK_dim/P_dom"/>
</dbReference>
<dbReference type="CDD" id="cd00082">
    <property type="entry name" value="HisKA"/>
    <property type="match status" value="1"/>
</dbReference>
<dbReference type="InterPro" id="IPR005467">
    <property type="entry name" value="His_kinase_dom"/>
</dbReference>
<dbReference type="AlphaFoldDB" id="A0A430J8V8"/>
<evidence type="ECO:0000256" key="4">
    <source>
        <dbReference type="ARBA" id="ARBA00022553"/>
    </source>
</evidence>
<evidence type="ECO:0000256" key="7">
    <source>
        <dbReference type="ARBA" id="ARBA00022777"/>
    </source>
</evidence>
<keyword evidence="8" id="KW-0067">ATP-binding</keyword>
<dbReference type="Pfam" id="PF02518">
    <property type="entry name" value="HATPase_c"/>
    <property type="match status" value="2"/>
</dbReference>
<dbReference type="SUPFAM" id="SSF47384">
    <property type="entry name" value="Homodimeric domain of signal transducing histidine kinase"/>
    <property type="match status" value="1"/>
</dbReference>
<dbReference type="Pfam" id="PF00072">
    <property type="entry name" value="Response_reg"/>
    <property type="match status" value="1"/>
</dbReference>
<dbReference type="RefSeq" id="WP_126143468.1">
    <property type="nucleotide sequence ID" value="NZ_RXHU01000072.1"/>
</dbReference>
<feature type="transmembrane region" description="Helical" evidence="11">
    <location>
        <begin position="410"/>
        <end position="431"/>
    </location>
</feature>